<reference evidence="8" key="1">
    <citation type="journal article" date="2023" name="Int. J. Syst. Evol. Microbiol.">
        <title>Mesoterricola silvestris gen. nov., sp. nov., Mesoterricola sediminis sp. nov., Geothrix oryzae sp. nov., Geothrix edaphica sp. nov., Geothrix rubra sp. nov., and Geothrix limicola sp. nov., six novel members of Acidobacteriota isolated from soils.</title>
        <authorList>
            <person name="Itoh H."/>
            <person name="Sugisawa Y."/>
            <person name="Mise K."/>
            <person name="Xu Z."/>
            <person name="Kuniyasu M."/>
            <person name="Ushijima N."/>
            <person name="Kawano K."/>
            <person name="Kobayashi E."/>
            <person name="Shiratori Y."/>
            <person name="Masuda Y."/>
            <person name="Senoo K."/>
        </authorList>
    </citation>
    <scope>NUCLEOTIDE SEQUENCE [LARGE SCALE GENOMIC DNA]</scope>
    <source>
        <strain evidence="8">W79</strain>
    </source>
</reference>
<sequence>MSEPILQVEDLTRRFGEFTAVDGVSFEIRRGEIFGFLGPNGAGKSTTIRMLCGVLAPTSGRARALGRDLFTEGQRVRARMGYMSQKSSLLTDLTVGENLAFFGSLYGLSGDRLRAETAHRLKEMQVWSLRDHLVSGLSTGERQRVSLAAATLHEPEVLFLDEPTSGVDPLRRRLFWEAMADLIADGMTILVTTHNLGEADQCDRLAFILGGRLVASGSPAYLKASLGRRVMALRTPEYRRLQEAARSIPGVLSAVLQGRSVRLTYAEGGDPAALLQAVASLGLPFAPAEPELPSLEDFFVDLVDQGRGNA</sequence>
<proteinExistence type="inferred from homology"/>
<dbReference type="GO" id="GO:0005524">
    <property type="term" value="F:ATP binding"/>
    <property type="evidence" value="ECO:0007669"/>
    <property type="project" value="UniProtKB-KW"/>
</dbReference>
<keyword evidence="8" id="KW-1185">Reference proteome</keyword>
<evidence type="ECO:0000256" key="1">
    <source>
        <dbReference type="ARBA" id="ARBA00005417"/>
    </source>
</evidence>
<protein>
    <submittedName>
        <fullName evidence="7">Multidrug ABC transporter ATP-binding protein</fullName>
    </submittedName>
</protein>
<evidence type="ECO:0000313" key="8">
    <source>
        <dbReference type="Proteomes" id="UP001238179"/>
    </source>
</evidence>
<dbReference type="InterPro" id="IPR050763">
    <property type="entry name" value="ABC_transporter_ATP-binding"/>
</dbReference>
<dbReference type="InterPro" id="IPR003593">
    <property type="entry name" value="AAA+_ATPase"/>
</dbReference>
<dbReference type="PROSITE" id="PS50893">
    <property type="entry name" value="ABC_TRANSPORTER_2"/>
    <property type="match status" value="1"/>
</dbReference>
<dbReference type="PANTHER" id="PTHR42711">
    <property type="entry name" value="ABC TRANSPORTER ATP-BINDING PROTEIN"/>
    <property type="match status" value="1"/>
</dbReference>
<keyword evidence="2" id="KW-0813">Transport</keyword>
<feature type="domain" description="ABC transporter" evidence="6">
    <location>
        <begin position="6"/>
        <end position="235"/>
    </location>
</feature>
<dbReference type="InterPro" id="IPR027417">
    <property type="entry name" value="P-loop_NTPase"/>
</dbReference>
<evidence type="ECO:0000313" key="7">
    <source>
        <dbReference type="EMBL" id="BDU72429.1"/>
    </source>
</evidence>
<evidence type="ECO:0000256" key="4">
    <source>
        <dbReference type="ARBA" id="ARBA00022741"/>
    </source>
</evidence>
<keyword evidence="3" id="KW-0536">Nodulation</keyword>
<dbReference type="Gene3D" id="3.40.50.300">
    <property type="entry name" value="P-loop containing nucleotide triphosphate hydrolases"/>
    <property type="match status" value="1"/>
</dbReference>
<organism evidence="7 8">
    <name type="scientific">Mesoterricola silvestris</name>
    <dbReference type="NCBI Taxonomy" id="2927979"/>
    <lineage>
        <taxon>Bacteria</taxon>
        <taxon>Pseudomonadati</taxon>
        <taxon>Acidobacteriota</taxon>
        <taxon>Holophagae</taxon>
        <taxon>Holophagales</taxon>
        <taxon>Holophagaceae</taxon>
        <taxon>Mesoterricola</taxon>
    </lineage>
</organism>
<dbReference type="SUPFAM" id="SSF52540">
    <property type="entry name" value="P-loop containing nucleoside triphosphate hydrolases"/>
    <property type="match status" value="1"/>
</dbReference>
<evidence type="ECO:0000256" key="2">
    <source>
        <dbReference type="ARBA" id="ARBA00022448"/>
    </source>
</evidence>
<evidence type="ECO:0000259" key="6">
    <source>
        <dbReference type="PROSITE" id="PS50893"/>
    </source>
</evidence>
<dbReference type="KEGG" id="msil:METEAL_16030"/>
<evidence type="ECO:0000256" key="5">
    <source>
        <dbReference type="ARBA" id="ARBA00022840"/>
    </source>
</evidence>
<dbReference type="EMBL" id="AP027080">
    <property type="protein sequence ID" value="BDU72429.1"/>
    <property type="molecule type" value="Genomic_DNA"/>
</dbReference>
<dbReference type="Proteomes" id="UP001238179">
    <property type="component" value="Chromosome"/>
</dbReference>
<accession>A0AA48GJQ4</accession>
<gene>
    <name evidence="7" type="ORF">METEAL_16030</name>
</gene>
<evidence type="ECO:0000256" key="3">
    <source>
        <dbReference type="ARBA" id="ARBA00022458"/>
    </source>
</evidence>
<keyword evidence="5 7" id="KW-0067">ATP-binding</keyword>
<dbReference type="RefSeq" id="WP_316415334.1">
    <property type="nucleotide sequence ID" value="NZ_AP027080.1"/>
</dbReference>
<dbReference type="PANTHER" id="PTHR42711:SF5">
    <property type="entry name" value="ABC TRANSPORTER ATP-BINDING PROTEIN NATA"/>
    <property type="match status" value="1"/>
</dbReference>
<keyword evidence="4" id="KW-0547">Nucleotide-binding</keyword>
<dbReference type="InterPro" id="IPR003439">
    <property type="entry name" value="ABC_transporter-like_ATP-bd"/>
</dbReference>
<name>A0AA48GJQ4_9BACT</name>
<dbReference type="SMART" id="SM00382">
    <property type="entry name" value="AAA"/>
    <property type="match status" value="1"/>
</dbReference>
<comment type="similarity">
    <text evidence="1">Belongs to the ABC transporter superfamily.</text>
</comment>
<dbReference type="Pfam" id="PF00005">
    <property type="entry name" value="ABC_tran"/>
    <property type="match status" value="1"/>
</dbReference>
<dbReference type="GO" id="GO:0016887">
    <property type="term" value="F:ATP hydrolysis activity"/>
    <property type="evidence" value="ECO:0007669"/>
    <property type="project" value="InterPro"/>
</dbReference>
<dbReference type="AlphaFoldDB" id="A0AA48GJQ4"/>